<proteinExistence type="predicted"/>
<evidence type="ECO:0000313" key="2">
    <source>
        <dbReference type="EMBL" id="EYF00224.1"/>
    </source>
</evidence>
<dbReference type="eggNOG" id="COG3975">
    <property type="taxonomic scope" value="Bacteria"/>
</dbReference>
<keyword evidence="1" id="KW-0732">Signal</keyword>
<keyword evidence="3" id="KW-1185">Reference proteome</keyword>
<name>A0A017STD1_9BACT</name>
<dbReference type="PROSITE" id="PS51257">
    <property type="entry name" value="PROKAR_LIPOPROTEIN"/>
    <property type="match status" value="1"/>
</dbReference>
<evidence type="ECO:0000256" key="1">
    <source>
        <dbReference type="SAM" id="SignalP"/>
    </source>
</evidence>
<dbReference type="Proteomes" id="UP000019678">
    <property type="component" value="Unassembled WGS sequence"/>
</dbReference>
<comment type="caution">
    <text evidence="2">The sequence shown here is derived from an EMBL/GenBank/DDBJ whole genome shotgun (WGS) entry which is preliminary data.</text>
</comment>
<protein>
    <recommendedName>
        <fullName evidence="4">Peptidase M61 catalytic domain-containing protein</fullName>
    </recommendedName>
</protein>
<dbReference type="Gene3D" id="1.10.390.10">
    <property type="entry name" value="Neutral Protease Domain 2"/>
    <property type="match status" value="1"/>
</dbReference>
<sequence length="508" mass="54209">MNPRLHLLLSLASLASLASFASFALAAGCAAPPVAPLQASAAASALPAAALPGATAPITYVVKAGPRAEVLTVDMTLPPGPARTFRVEEAAASFVRDATFVALSGRGAAEALSAEGDTLRVPPCPGGCRVHYRFFLDEAAASLDDVGYAAERNGAYLAPPSTWLLQPLSGVPDPDVGRFRLRVDTPPGLRFVSGLFRAPDDPSVYEARLSDLPRTPYAAFGVLQRFEVAAPGGVVDVAVLPGAIDVDHDHLRRWVDDAARGISTYFGRFPVPSALVIILPTPDGRPGFSTALGNGGASVIARIGRSTTTEALARSWELTHEFVHLSFPNLHLRHSWLEEGLATYVEPIARARLGIIKPEEVWRGLALGLPKGLPEPDDRGLDHTPTWGRTYWGGALFCFLADLEIRERTGNARSLDDALRAIVAEGGNISVRWPIEQALDVGDRATGVTVLSDLYARWKDRPVDVDLDALWRRLGVRLAERRVFLDPSAPLAAIRDAIAAGPPVSRAP</sequence>
<dbReference type="EMBL" id="ASRX01000122">
    <property type="protein sequence ID" value="EYF00224.1"/>
    <property type="molecule type" value="Genomic_DNA"/>
</dbReference>
<gene>
    <name evidence="2" type="ORF">CAP_1066</name>
</gene>
<reference evidence="2 3" key="1">
    <citation type="submission" date="2013-05" db="EMBL/GenBank/DDBJ databases">
        <title>Genome assembly of Chondromyces apiculatus DSM 436.</title>
        <authorList>
            <person name="Sharma G."/>
            <person name="Khatri I."/>
            <person name="Kaur C."/>
            <person name="Mayilraj S."/>
            <person name="Subramanian S."/>
        </authorList>
    </citation>
    <scope>NUCLEOTIDE SEQUENCE [LARGE SCALE GENOMIC DNA]</scope>
    <source>
        <strain evidence="2 3">DSM 436</strain>
    </source>
</reference>
<dbReference type="STRING" id="1192034.CAP_1066"/>
<organism evidence="2 3">
    <name type="scientific">Chondromyces apiculatus DSM 436</name>
    <dbReference type="NCBI Taxonomy" id="1192034"/>
    <lineage>
        <taxon>Bacteria</taxon>
        <taxon>Pseudomonadati</taxon>
        <taxon>Myxococcota</taxon>
        <taxon>Polyangia</taxon>
        <taxon>Polyangiales</taxon>
        <taxon>Polyangiaceae</taxon>
        <taxon>Chondromyces</taxon>
    </lineage>
</organism>
<feature type="chain" id="PRO_5001496010" description="Peptidase M61 catalytic domain-containing protein" evidence="1">
    <location>
        <begin position="27"/>
        <end position="508"/>
    </location>
</feature>
<dbReference type="RefSeq" id="WP_052376880.1">
    <property type="nucleotide sequence ID" value="NZ_ASRX01000122.1"/>
</dbReference>
<dbReference type="OrthoDB" id="1467486at2"/>
<dbReference type="InterPro" id="IPR027268">
    <property type="entry name" value="Peptidase_M4/M1_CTD_sf"/>
</dbReference>
<feature type="signal peptide" evidence="1">
    <location>
        <begin position="1"/>
        <end position="26"/>
    </location>
</feature>
<evidence type="ECO:0008006" key="4">
    <source>
        <dbReference type="Google" id="ProtNLM"/>
    </source>
</evidence>
<accession>A0A017STD1</accession>
<evidence type="ECO:0000313" key="3">
    <source>
        <dbReference type="Proteomes" id="UP000019678"/>
    </source>
</evidence>
<dbReference type="AlphaFoldDB" id="A0A017STD1"/>